<proteinExistence type="predicted"/>
<reference evidence="2" key="1">
    <citation type="submission" date="2017-12" db="EMBL/GenBank/DDBJ databases">
        <authorList>
            <person name="Diaz M."/>
        </authorList>
    </citation>
    <scope>NUCLEOTIDE SEQUENCE [LARGE SCALE GENOMIC DNA]</scope>
    <source>
        <strain evidence="2">FI11154</strain>
    </source>
</reference>
<dbReference type="EMBL" id="OOFM01000005">
    <property type="protein sequence ID" value="SPL65378.1"/>
    <property type="molecule type" value="Genomic_DNA"/>
</dbReference>
<dbReference type="AlphaFoldDB" id="A0A2P9HMM0"/>
<evidence type="ECO:0000313" key="1">
    <source>
        <dbReference type="EMBL" id="SPL65378.1"/>
    </source>
</evidence>
<accession>A0A2P9HMM0</accession>
<protein>
    <submittedName>
        <fullName evidence="1">Uncharacterized protein</fullName>
    </submittedName>
</protein>
<evidence type="ECO:0000313" key="2">
    <source>
        <dbReference type="Proteomes" id="UP000246073"/>
    </source>
</evidence>
<name>A0A2P9HMM0_9HYPH</name>
<dbReference type="Proteomes" id="UP000246073">
    <property type="component" value="Unassembled WGS sequence"/>
</dbReference>
<dbReference type="RefSeq" id="WP_109369028.1">
    <property type="nucleotide sequence ID" value="NZ_OOFM01000005.1"/>
</dbReference>
<sequence length="59" mass="6625">MFIVAWSVNHGGNNIEDHWIVAETQKQADAEAAKLQKIDNLHCWAVSEIKAGSEPHWLS</sequence>
<gene>
    <name evidence="1" type="ORF">OHAE_1245</name>
</gene>
<organism evidence="1 2">
    <name type="scientific">Ochrobactrum soli</name>
    <dbReference type="NCBI Taxonomy" id="2448455"/>
    <lineage>
        <taxon>Bacteria</taxon>
        <taxon>Pseudomonadati</taxon>
        <taxon>Pseudomonadota</taxon>
        <taxon>Alphaproteobacteria</taxon>
        <taxon>Hyphomicrobiales</taxon>
        <taxon>Brucellaceae</taxon>
        <taxon>Brucella/Ochrobactrum group</taxon>
        <taxon>Ochrobactrum</taxon>
    </lineage>
</organism>